<keyword evidence="2" id="KW-1185">Reference proteome</keyword>
<proteinExistence type="predicted"/>
<sequence>MGAGLLRLRQAPSRVSRLTFRTPSKTYSLSAASVAELIKDLRVARVIRVSRHGAIVADQRTLRSAFSAPGNGLYKLGVLVWLLGYIRLVNLVLLLRWSLVLLHPGCARPAIGQNPLGFVAFLPQLFQVVVGYVDVQLGSEAQHRLQILIHALSWSLLSLA</sequence>
<dbReference type="RefSeq" id="XP_016980675.1">
    <property type="nucleotide sequence ID" value="XM_017125186.1"/>
</dbReference>
<reference evidence="2" key="1">
    <citation type="journal article" date="2021" name="Elife">
        <title>Highly contiguous assemblies of 101 drosophilid genomes.</title>
        <authorList>
            <person name="Kim B.Y."/>
            <person name="Wang J.R."/>
            <person name="Miller D.E."/>
            <person name="Barmina O."/>
            <person name="Delaney E."/>
            <person name="Thompson A."/>
            <person name="Comeault A.A."/>
            <person name="Peede D."/>
            <person name="D'Agostino E.R."/>
            <person name="Pelaez J."/>
            <person name="Aguilar J.M."/>
            <person name="Haji D."/>
            <person name="Matsunaga T."/>
            <person name="Armstrong E.E."/>
            <person name="Zych M."/>
            <person name="Ogawa Y."/>
            <person name="Stamenkovic-Radak M."/>
            <person name="Jelic M."/>
            <person name="Veselinovic M.S."/>
            <person name="Tanaskovic M."/>
            <person name="Eric P."/>
            <person name="Gao J.J."/>
            <person name="Katoh T.K."/>
            <person name="Toda M.J."/>
            <person name="Watabe H."/>
            <person name="Watada M."/>
            <person name="Davis J.S."/>
            <person name="Moyle L.C."/>
            <person name="Manoli G."/>
            <person name="Bertolini E."/>
            <person name="Kostal V."/>
            <person name="Hawley R.S."/>
            <person name="Takahashi A."/>
            <person name="Jones C.D."/>
            <person name="Price D.K."/>
            <person name="Whiteman N."/>
            <person name="Kopp A."/>
            <person name="Matute D.R."/>
            <person name="Petrov D.A."/>
        </authorList>
    </citation>
    <scope>NUCLEOTIDE SEQUENCE [LARGE SCALE GENOMIC DNA]</scope>
</reference>
<evidence type="ECO:0000313" key="2">
    <source>
        <dbReference type="Proteomes" id="UP001652680"/>
    </source>
</evidence>
<evidence type="ECO:0000313" key="3">
    <source>
        <dbReference type="RefSeq" id="XP_016980675.1"/>
    </source>
</evidence>
<evidence type="ECO:0000313" key="1">
    <source>
        <dbReference type="EnsemblMetazoa" id="XP_044315203.1"/>
    </source>
</evidence>
<dbReference type="EnsemblMetazoa" id="XM_044459268.1">
    <property type="protein sequence ID" value="XP_044315203.1"/>
    <property type="gene ID" value="LOC123037619"/>
</dbReference>
<gene>
    <name evidence="3" type="primary">LOC108045768</name>
    <name evidence="1" type="synonym">108045768</name>
</gene>
<organism evidence="3">
    <name type="scientific">Drosophila rhopaloa</name>
    <name type="common">Fruit fly</name>
    <dbReference type="NCBI Taxonomy" id="1041015"/>
    <lineage>
        <taxon>Eukaryota</taxon>
        <taxon>Metazoa</taxon>
        <taxon>Ecdysozoa</taxon>
        <taxon>Arthropoda</taxon>
        <taxon>Hexapoda</taxon>
        <taxon>Insecta</taxon>
        <taxon>Pterygota</taxon>
        <taxon>Neoptera</taxon>
        <taxon>Endopterygota</taxon>
        <taxon>Diptera</taxon>
        <taxon>Brachycera</taxon>
        <taxon>Muscomorpha</taxon>
        <taxon>Ephydroidea</taxon>
        <taxon>Drosophilidae</taxon>
        <taxon>Drosophila</taxon>
        <taxon>Sophophora</taxon>
    </lineage>
</organism>
<accession>A0A6P4ER72</accession>
<dbReference type="AlphaFoldDB" id="A0A6P4ER72"/>
<name>A0A6P4ER72_DRORH</name>
<dbReference type="Proteomes" id="UP001652680">
    <property type="component" value="Unassembled WGS sequence"/>
</dbReference>
<reference evidence="1" key="3">
    <citation type="submission" date="2025-05" db="UniProtKB">
        <authorList>
            <consortium name="EnsemblMetazoa"/>
        </authorList>
    </citation>
    <scope>IDENTIFICATION</scope>
</reference>
<reference evidence="3" key="2">
    <citation type="submission" date="2025-04" db="UniProtKB">
        <authorList>
            <consortium name="RefSeq"/>
        </authorList>
    </citation>
    <scope>IDENTIFICATION</scope>
</reference>
<protein>
    <submittedName>
        <fullName evidence="3">Uncharacterized protein LOC108045768 isoform X1</fullName>
    </submittedName>
</protein>